<reference evidence="11 12" key="1">
    <citation type="journal article" date="2016" name="Nat. Commun.">
        <title>Thousands of microbial genomes shed light on interconnected biogeochemical processes in an aquifer system.</title>
        <authorList>
            <person name="Anantharaman K."/>
            <person name="Brown C.T."/>
            <person name="Hug L.A."/>
            <person name="Sharon I."/>
            <person name="Castelle C.J."/>
            <person name="Probst A.J."/>
            <person name="Thomas B.C."/>
            <person name="Singh A."/>
            <person name="Wilkins M.J."/>
            <person name="Karaoz U."/>
            <person name="Brodie E.L."/>
            <person name="Williams K.H."/>
            <person name="Hubbard S.S."/>
            <person name="Banfield J.F."/>
        </authorList>
    </citation>
    <scope>NUCLEOTIDE SEQUENCE [LARGE SCALE GENOMIC DNA]</scope>
</reference>
<feature type="binding site" evidence="7">
    <location>
        <begin position="165"/>
        <end position="172"/>
    </location>
    <ligand>
        <name>GTP</name>
        <dbReference type="ChEBI" id="CHEBI:37565"/>
    </ligand>
</feature>
<feature type="binding site" evidence="7">
    <location>
        <begin position="308"/>
        <end position="310"/>
    </location>
    <ligand>
        <name>GTP</name>
        <dbReference type="ChEBI" id="CHEBI:37565"/>
    </ligand>
</feature>
<dbReference type="SUPFAM" id="SSF52540">
    <property type="entry name" value="P-loop containing nucleoside triphosphate hydrolases"/>
    <property type="match status" value="1"/>
</dbReference>
<evidence type="ECO:0000259" key="9">
    <source>
        <dbReference type="PROSITE" id="PS51710"/>
    </source>
</evidence>
<feature type="compositionally biased region" description="Polar residues" evidence="8">
    <location>
        <begin position="129"/>
        <end position="139"/>
    </location>
</feature>
<dbReference type="Pfam" id="PF01018">
    <property type="entry name" value="GTP1_OBG"/>
    <property type="match status" value="1"/>
</dbReference>
<dbReference type="InterPro" id="IPR006169">
    <property type="entry name" value="GTP1_OBG_dom"/>
</dbReference>
<dbReference type="Gene3D" id="2.70.210.12">
    <property type="entry name" value="GTP1/OBG domain"/>
    <property type="match status" value="1"/>
</dbReference>
<dbReference type="PANTHER" id="PTHR11702">
    <property type="entry name" value="DEVELOPMENTALLY REGULATED GTP-BINDING PROTEIN-RELATED"/>
    <property type="match status" value="1"/>
</dbReference>
<proteinExistence type="inferred from homology"/>
<keyword evidence="3 7" id="KW-0547">Nucleotide-binding</keyword>
<dbReference type="GO" id="GO:0042254">
    <property type="term" value="P:ribosome biogenesis"/>
    <property type="evidence" value="ECO:0007669"/>
    <property type="project" value="UniProtKB-UniRule"/>
</dbReference>
<dbReference type="GO" id="GO:0005737">
    <property type="term" value="C:cytoplasm"/>
    <property type="evidence" value="ECO:0007669"/>
    <property type="project" value="UniProtKB-SubCell"/>
</dbReference>
<dbReference type="InterPro" id="IPR027417">
    <property type="entry name" value="P-loop_NTPase"/>
</dbReference>
<dbReference type="AlphaFoldDB" id="A0A1F5EYD2"/>
<dbReference type="InterPro" id="IPR006073">
    <property type="entry name" value="GTP-bd"/>
</dbReference>
<dbReference type="Pfam" id="PF01926">
    <property type="entry name" value="MMR_HSR1"/>
    <property type="match status" value="1"/>
</dbReference>
<evidence type="ECO:0000256" key="5">
    <source>
        <dbReference type="ARBA" id="ARBA00022842"/>
    </source>
</evidence>
<dbReference type="NCBIfam" id="NF008955">
    <property type="entry name" value="PRK12297.1"/>
    <property type="match status" value="1"/>
</dbReference>
<dbReference type="PRINTS" id="PR00326">
    <property type="entry name" value="GTP1OBG"/>
</dbReference>
<dbReference type="InterPro" id="IPR045086">
    <property type="entry name" value="OBG_GTPase"/>
</dbReference>
<protein>
    <recommendedName>
        <fullName evidence="7">GTPase Obg</fullName>
        <ecNumber evidence="7">3.6.5.-</ecNumber>
    </recommendedName>
    <alternativeName>
        <fullName evidence="7">GTP-binding protein Obg</fullName>
    </alternativeName>
</protein>
<feature type="domain" description="Obg" evidence="10">
    <location>
        <begin position="1"/>
        <end position="158"/>
    </location>
</feature>
<dbReference type="GO" id="GO:0003924">
    <property type="term" value="F:GTPase activity"/>
    <property type="evidence" value="ECO:0007669"/>
    <property type="project" value="UniProtKB-UniRule"/>
</dbReference>
<organism evidence="11 12">
    <name type="scientific">Candidatus Coatesbacteria bacterium RBG_13_66_14</name>
    <dbReference type="NCBI Taxonomy" id="1817816"/>
    <lineage>
        <taxon>Bacteria</taxon>
        <taxon>Candidatus Coatesiibacteriota</taxon>
    </lineage>
</organism>
<keyword evidence="4 7" id="KW-0378">Hydrolase</keyword>
<evidence type="ECO:0000256" key="4">
    <source>
        <dbReference type="ARBA" id="ARBA00022801"/>
    </source>
</evidence>
<evidence type="ECO:0000313" key="11">
    <source>
        <dbReference type="EMBL" id="OGD72421.1"/>
    </source>
</evidence>
<comment type="caution">
    <text evidence="11">The sequence shown here is derived from an EMBL/GenBank/DDBJ whole genome shotgun (WGS) entry which is preliminary data.</text>
</comment>
<evidence type="ECO:0000256" key="8">
    <source>
        <dbReference type="SAM" id="MobiDB-lite"/>
    </source>
</evidence>
<dbReference type="GO" id="GO:0005525">
    <property type="term" value="F:GTP binding"/>
    <property type="evidence" value="ECO:0007669"/>
    <property type="project" value="UniProtKB-UniRule"/>
</dbReference>
<comment type="function">
    <text evidence="7">An essential GTPase which binds GTP, GDP and possibly (p)ppGpp with moderate affinity, with high nucleotide exchange rates and a fairly low GTP hydrolysis rate. Plays a role in control of the cell cycle, stress response, ribosome biogenesis and in those bacteria that undergo differentiation, in morphogenesis control.</text>
</comment>
<dbReference type="FunFam" id="2.70.210.12:FF:000001">
    <property type="entry name" value="GTPase Obg"/>
    <property type="match status" value="1"/>
</dbReference>
<dbReference type="HAMAP" id="MF_01454">
    <property type="entry name" value="GTPase_Obg"/>
    <property type="match status" value="1"/>
</dbReference>
<gene>
    <name evidence="7" type="primary">obg</name>
    <name evidence="11" type="ORF">A2Y64_04945</name>
</gene>
<dbReference type="SUPFAM" id="SSF82051">
    <property type="entry name" value="Obg GTP-binding protein N-terminal domain"/>
    <property type="match status" value="1"/>
</dbReference>
<evidence type="ECO:0000256" key="1">
    <source>
        <dbReference type="ARBA" id="ARBA00007699"/>
    </source>
</evidence>
<evidence type="ECO:0000256" key="7">
    <source>
        <dbReference type="HAMAP-Rule" id="MF_01454"/>
    </source>
</evidence>
<dbReference type="GO" id="GO:0000287">
    <property type="term" value="F:magnesium ion binding"/>
    <property type="evidence" value="ECO:0007669"/>
    <property type="project" value="InterPro"/>
</dbReference>
<dbReference type="InterPro" id="IPR014100">
    <property type="entry name" value="GTP-bd_Obg/CgtA"/>
</dbReference>
<dbReference type="EMBL" id="MFAF01000122">
    <property type="protein sequence ID" value="OGD72421.1"/>
    <property type="molecule type" value="Genomic_DNA"/>
</dbReference>
<dbReference type="PANTHER" id="PTHR11702:SF31">
    <property type="entry name" value="MITOCHONDRIAL RIBOSOME-ASSOCIATED GTPASE 2"/>
    <property type="match status" value="1"/>
</dbReference>
<accession>A0A1F5EYD2</accession>
<name>A0A1F5EYD2_9BACT</name>
<dbReference type="Gene3D" id="3.40.50.300">
    <property type="entry name" value="P-loop containing nucleotide triphosphate hydrolases"/>
    <property type="match status" value="1"/>
</dbReference>
<dbReference type="InterPro" id="IPR036726">
    <property type="entry name" value="GTP1_OBG_dom_sf"/>
</dbReference>
<evidence type="ECO:0000256" key="2">
    <source>
        <dbReference type="ARBA" id="ARBA00022490"/>
    </source>
</evidence>
<dbReference type="PROSITE" id="PS51883">
    <property type="entry name" value="OBG"/>
    <property type="match status" value="1"/>
</dbReference>
<dbReference type="Proteomes" id="UP000177187">
    <property type="component" value="Unassembled WGS sequence"/>
</dbReference>
<evidence type="ECO:0000256" key="3">
    <source>
        <dbReference type="ARBA" id="ARBA00022741"/>
    </source>
</evidence>
<feature type="region of interest" description="Disordered" evidence="8">
    <location>
        <begin position="125"/>
        <end position="144"/>
    </location>
</feature>
<evidence type="ECO:0000313" key="12">
    <source>
        <dbReference type="Proteomes" id="UP000177187"/>
    </source>
</evidence>
<keyword evidence="2 7" id="KW-0963">Cytoplasm</keyword>
<feature type="binding site" evidence="7">
    <location>
        <begin position="212"/>
        <end position="215"/>
    </location>
    <ligand>
        <name>GTP</name>
        <dbReference type="ChEBI" id="CHEBI:37565"/>
    </ligand>
</feature>
<comment type="similarity">
    <text evidence="1 7">Belongs to the TRAFAC class OBG-HflX-like GTPase superfamily. OBG GTPase family.</text>
</comment>
<dbReference type="EC" id="3.6.5.-" evidence="7"/>
<keyword evidence="5 7" id="KW-0460">Magnesium</keyword>
<evidence type="ECO:0000259" key="10">
    <source>
        <dbReference type="PROSITE" id="PS51883"/>
    </source>
</evidence>
<keyword evidence="6 7" id="KW-0342">GTP-binding</keyword>
<comment type="subcellular location">
    <subcellularLocation>
        <location evidence="7">Cytoplasm</location>
    </subcellularLocation>
</comment>
<comment type="subunit">
    <text evidence="7">Monomer.</text>
</comment>
<dbReference type="NCBIfam" id="NF008956">
    <property type="entry name" value="PRK12299.1"/>
    <property type="match status" value="1"/>
</dbReference>
<feature type="binding site" evidence="7">
    <location>
        <begin position="282"/>
        <end position="285"/>
    </location>
    <ligand>
        <name>GTP</name>
        <dbReference type="ChEBI" id="CHEBI:37565"/>
    </ligand>
</feature>
<feature type="binding site" evidence="7">
    <location>
        <position position="172"/>
    </location>
    <ligand>
        <name>Mg(2+)</name>
        <dbReference type="ChEBI" id="CHEBI:18420"/>
    </ligand>
</feature>
<sequence>MFIDRAKIYVCSGSGGDGVVSFRREKHVPRGGPDGGDGGRGGSVYLAGTYGLNTLVGFRYRPRYLAPDGKPGAKQRRTGASGEDLVVFCPVGTQAYRLPEKALTADLDEDGKRVLVARGGRGGKGNVHFATSTRQTPRISTPGGAGEGFELQLELKLIADVGLAGMPNAGKSSILSRLTNARPEIAAYPFTTLGPHLGVVELDRERAFVMADIPGLIAGASGGAGLGHDFLRHIERTRMVAVVVDAAGSEGRDPVGDLTVVLGELETHSPELAAKVALVIANKIDLPGATVHVQRLREATGLPVLPLSASSGAGCDDLVGILARELEARGLWTVGLPTSDDEPFDPLA</sequence>
<feature type="binding site" evidence="7">
    <location>
        <position position="192"/>
    </location>
    <ligand>
        <name>Mg(2+)</name>
        <dbReference type="ChEBI" id="CHEBI:18420"/>
    </ligand>
</feature>
<dbReference type="PIRSF" id="PIRSF002401">
    <property type="entry name" value="GTP_bd_Obg/CgtA"/>
    <property type="match status" value="1"/>
</dbReference>
<dbReference type="InterPro" id="IPR031167">
    <property type="entry name" value="G_OBG"/>
</dbReference>
<keyword evidence="7" id="KW-0479">Metal-binding</keyword>
<dbReference type="STRING" id="1817816.A2Y64_04945"/>
<dbReference type="NCBIfam" id="TIGR02729">
    <property type="entry name" value="Obg_CgtA"/>
    <property type="match status" value="1"/>
</dbReference>
<dbReference type="CDD" id="cd01898">
    <property type="entry name" value="Obg"/>
    <property type="match status" value="1"/>
</dbReference>
<comment type="caution">
    <text evidence="7">Lacks conserved residue(s) required for the propagation of feature annotation.</text>
</comment>
<comment type="cofactor">
    <cofactor evidence="7">
        <name>Mg(2+)</name>
        <dbReference type="ChEBI" id="CHEBI:18420"/>
    </cofactor>
</comment>
<dbReference type="PROSITE" id="PS51710">
    <property type="entry name" value="G_OBG"/>
    <property type="match status" value="1"/>
</dbReference>
<evidence type="ECO:0000256" key="6">
    <source>
        <dbReference type="ARBA" id="ARBA00023134"/>
    </source>
</evidence>
<feature type="domain" description="OBG-type G" evidence="9">
    <location>
        <begin position="159"/>
        <end position="327"/>
    </location>
</feature>